<protein>
    <submittedName>
        <fullName evidence="1">Uncharacterized protein</fullName>
    </submittedName>
</protein>
<dbReference type="Proteomes" id="UP001190700">
    <property type="component" value="Unassembled WGS sequence"/>
</dbReference>
<reference evidence="1 2" key="1">
    <citation type="journal article" date="2015" name="Genome Biol. Evol.">
        <title>Comparative Genomics of a Bacterivorous Green Alga Reveals Evolutionary Causalities and Consequences of Phago-Mixotrophic Mode of Nutrition.</title>
        <authorList>
            <person name="Burns J.A."/>
            <person name="Paasch A."/>
            <person name="Narechania A."/>
            <person name="Kim E."/>
        </authorList>
    </citation>
    <scope>NUCLEOTIDE SEQUENCE [LARGE SCALE GENOMIC DNA]</scope>
    <source>
        <strain evidence="1 2">PLY_AMNH</strain>
    </source>
</reference>
<evidence type="ECO:0000313" key="2">
    <source>
        <dbReference type="Proteomes" id="UP001190700"/>
    </source>
</evidence>
<organism evidence="1 2">
    <name type="scientific">Cymbomonas tetramitiformis</name>
    <dbReference type="NCBI Taxonomy" id="36881"/>
    <lineage>
        <taxon>Eukaryota</taxon>
        <taxon>Viridiplantae</taxon>
        <taxon>Chlorophyta</taxon>
        <taxon>Pyramimonadophyceae</taxon>
        <taxon>Pyramimonadales</taxon>
        <taxon>Pyramimonadaceae</taxon>
        <taxon>Cymbomonas</taxon>
    </lineage>
</organism>
<accession>A0AAE0FUT1</accession>
<dbReference type="AlphaFoldDB" id="A0AAE0FUT1"/>
<gene>
    <name evidence="1" type="ORF">CYMTET_25272</name>
</gene>
<name>A0AAE0FUT1_9CHLO</name>
<proteinExistence type="predicted"/>
<keyword evidence="2" id="KW-1185">Reference proteome</keyword>
<evidence type="ECO:0000313" key="1">
    <source>
        <dbReference type="EMBL" id="KAK3266082.1"/>
    </source>
</evidence>
<comment type="caution">
    <text evidence="1">The sequence shown here is derived from an EMBL/GenBank/DDBJ whole genome shotgun (WGS) entry which is preliminary data.</text>
</comment>
<dbReference type="EMBL" id="LGRX02013451">
    <property type="protein sequence ID" value="KAK3266082.1"/>
    <property type="molecule type" value="Genomic_DNA"/>
</dbReference>
<sequence>MQIGAPADGPLAALLTHLTPRPVSGWAVLKNIAARAPPAAILAPAFHQKTFGFWSRILGASRSFSWSTTTPHGKVLRHLPRMPDYASMPPQPSAHTQKQRAVTFDRWCWAVLESNPTAALDFVHWAGVSQAGGGYQQRVLGSKGVIAVSTKYSRVPPRTELSLPSLQQQSFVRLDLETARYAEEVPTCPHFCRRRHIKRNLDLHKGLHLLVGSTQSIEPGAARAFLPEAP</sequence>